<evidence type="ECO:0000256" key="2">
    <source>
        <dbReference type="ARBA" id="ARBA00022737"/>
    </source>
</evidence>
<comment type="caution">
    <text evidence="9">The sequence shown here is derived from an EMBL/GenBank/DDBJ whole genome shotgun (WGS) entry which is preliminary data.</text>
</comment>
<evidence type="ECO:0000313" key="9">
    <source>
        <dbReference type="EMBL" id="PWA83436.1"/>
    </source>
</evidence>
<dbReference type="InterPro" id="IPR055186">
    <property type="entry name" value="C2H2-2nd_BIRD-IDD"/>
</dbReference>
<dbReference type="SUPFAM" id="SSF57667">
    <property type="entry name" value="beta-beta-alpha zinc fingers"/>
    <property type="match status" value="1"/>
</dbReference>
<keyword evidence="2" id="KW-0677">Repeat</keyword>
<keyword evidence="3 7" id="KW-0863">Zinc-finger</keyword>
<dbReference type="PROSITE" id="PS50157">
    <property type="entry name" value="ZINC_FINGER_C2H2_2"/>
    <property type="match status" value="1"/>
</dbReference>
<dbReference type="Proteomes" id="UP000245207">
    <property type="component" value="Unassembled WGS sequence"/>
</dbReference>
<dbReference type="SMART" id="SM00355">
    <property type="entry name" value="ZnF_C2H2"/>
    <property type="match status" value="3"/>
</dbReference>
<dbReference type="InterPro" id="IPR036236">
    <property type="entry name" value="Znf_C2H2_sf"/>
</dbReference>
<dbReference type="InterPro" id="IPR031140">
    <property type="entry name" value="IDD1-16"/>
</dbReference>
<evidence type="ECO:0000313" key="10">
    <source>
        <dbReference type="Proteomes" id="UP000245207"/>
    </source>
</evidence>
<evidence type="ECO:0000256" key="4">
    <source>
        <dbReference type="ARBA" id="ARBA00022833"/>
    </source>
</evidence>
<dbReference type="Gene3D" id="3.30.160.60">
    <property type="entry name" value="Classic Zinc Finger"/>
    <property type="match status" value="2"/>
</dbReference>
<proteinExistence type="predicted"/>
<evidence type="ECO:0000259" key="8">
    <source>
        <dbReference type="PROSITE" id="PS50157"/>
    </source>
</evidence>
<evidence type="ECO:0000256" key="6">
    <source>
        <dbReference type="ARBA" id="ARBA00023163"/>
    </source>
</evidence>
<dbReference type="STRING" id="35608.A0A2U1PCF9"/>
<dbReference type="Pfam" id="PF22996">
    <property type="entry name" value="C2H2-2nd_BIRD-IDD"/>
    <property type="match status" value="1"/>
</dbReference>
<gene>
    <name evidence="9" type="ORF">CTI12_AA168260</name>
</gene>
<dbReference type="AlphaFoldDB" id="A0A2U1PCF9"/>
<evidence type="ECO:0000256" key="7">
    <source>
        <dbReference type="PROSITE-ProRule" id="PRU00042"/>
    </source>
</evidence>
<keyword evidence="1" id="KW-0479">Metal-binding</keyword>
<dbReference type="OrthoDB" id="1717492at2759"/>
<reference evidence="9 10" key="1">
    <citation type="journal article" date="2018" name="Mol. Plant">
        <title>The genome of Artemisia annua provides insight into the evolution of Asteraceae family and artemisinin biosynthesis.</title>
        <authorList>
            <person name="Shen Q."/>
            <person name="Zhang L."/>
            <person name="Liao Z."/>
            <person name="Wang S."/>
            <person name="Yan T."/>
            <person name="Shi P."/>
            <person name="Liu M."/>
            <person name="Fu X."/>
            <person name="Pan Q."/>
            <person name="Wang Y."/>
            <person name="Lv Z."/>
            <person name="Lu X."/>
            <person name="Zhang F."/>
            <person name="Jiang W."/>
            <person name="Ma Y."/>
            <person name="Chen M."/>
            <person name="Hao X."/>
            <person name="Li L."/>
            <person name="Tang Y."/>
            <person name="Lv G."/>
            <person name="Zhou Y."/>
            <person name="Sun X."/>
            <person name="Brodelius P.E."/>
            <person name="Rose J.K.C."/>
            <person name="Tang K."/>
        </authorList>
    </citation>
    <scope>NUCLEOTIDE SEQUENCE [LARGE SCALE GENOMIC DNA]</scope>
    <source>
        <strain evidence="10">cv. Huhao1</strain>
        <tissue evidence="9">Leaf</tissue>
    </source>
</reference>
<feature type="domain" description="C2H2-type" evidence="8">
    <location>
        <begin position="30"/>
        <end position="52"/>
    </location>
</feature>
<dbReference type="PROSITE" id="PS00028">
    <property type="entry name" value="ZINC_FINGER_C2H2_1"/>
    <property type="match status" value="1"/>
</dbReference>
<dbReference type="GO" id="GO:0005634">
    <property type="term" value="C:nucleus"/>
    <property type="evidence" value="ECO:0007669"/>
    <property type="project" value="TreeGrafter"/>
</dbReference>
<dbReference type="PANTHER" id="PTHR10593:SF236">
    <property type="entry name" value="PROTEIN INDETERMINATE-DOMAIN 11"/>
    <property type="match status" value="1"/>
</dbReference>
<dbReference type="EMBL" id="PKPP01001350">
    <property type="protein sequence ID" value="PWA83436.1"/>
    <property type="molecule type" value="Genomic_DNA"/>
</dbReference>
<organism evidence="9 10">
    <name type="scientific">Artemisia annua</name>
    <name type="common">Sweet wormwood</name>
    <dbReference type="NCBI Taxonomy" id="35608"/>
    <lineage>
        <taxon>Eukaryota</taxon>
        <taxon>Viridiplantae</taxon>
        <taxon>Streptophyta</taxon>
        <taxon>Embryophyta</taxon>
        <taxon>Tracheophyta</taxon>
        <taxon>Spermatophyta</taxon>
        <taxon>Magnoliopsida</taxon>
        <taxon>eudicotyledons</taxon>
        <taxon>Gunneridae</taxon>
        <taxon>Pentapetalae</taxon>
        <taxon>asterids</taxon>
        <taxon>campanulids</taxon>
        <taxon>Asterales</taxon>
        <taxon>Asteraceae</taxon>
        <taxon>Asteroideae</taxon>
        <taxon>Anthemideae</taxon>
        <taxon>Artemisiinae</taxon>
        <taxon>Artemisia</taxon>
    </lineage>
</organism>
<keyword evidence="5" id="KW-0805">Transcription regulation</keyword>
<dbReference type="Pfam" id="PF22995">
    <property type="entry name" value="C2CH-3rd_BIRD-IDD"/>
    <property type="match status" value="1"/>
</dbReference>
<evidence type="ECO:0000256" key="3">
    <source>
        <dbReference type="ARBA" id="ARBA00022771"/>
    </source>
</evidence>
<evidence type="ECO:0000256" key="5">
    <source>
        <dbReference type="ARBA" id="ARBA00023015"/>
    </source>
</evidence>
<dbReference type="GO" id="GO:0003700">
    <property type="term" value="F:DNA-binding transcription factor activity"/>
    <property type="evidence" value="ECO:0007669"/>
    <property type="project" value="TreeGrafter"/>
</dbReference>
<dbReference type="PANTHER" id="PTHR10593">
    <property type="entry name" value="SERINE/THREONINE-PROTEIN KINASE RIO"/>
    <property type="match status" value="1"/>
</dbReference>
<sequence length="342" mass="38018">MASGSKSRKDPVTSEVVAVSPNTLLNATRYVCDTCCKGFVREQNLRVHGRSHNLSFTLKKKSSNVSKRFLCPEPTCIYHNPSHSIGDYGGLKKHYLRKHSTEKNHKCDTCSKAYAAEVDLRAHSKICGKRNHKCSCGMKFQSYCNARGSNGTTNYSSRTDVGNNSINVTRNNNTESFIGSTSSYPLTFNMRHNSVQVTINQNNSTLTTQSESPSLQTPFTSYPTIYHYESQLHDFAAHQGSLMTNNFMGSNSGQSFPTYSIPSTQQNQHDFQNNFDNEFYTQPLMGNNVPVENVDFYSNFNGGSDSYLTPTMHHTSLNDEMNNAYGGGVGSFNQAYGQGYCG</sequence>
<keyword evidence="6" id="KW-0804">Transcription</keyword>
<dbReference type="InterPro" id="IPR055187">
    <property type="entry name" value="C2CH-3rd_BIRD-IDD"/>
</dbReference>
<name>A0A2U1PCF9_ARTAN</name>
<keyword evidence="4" id="KW-0862">Zinc</keyword>
<protein>
    <submittedName>
        <fullName evidence="9">Zinc finger, C2H2</fullName>
    </submittedName>
</protein>
<keyword evidence="10" id="KW-1185">Reference proteome</keyword>
<accession>A0A2U1PCF9</accession>
<dbReference type="GO" id="GO:0008270">
    <property type="term" value="F:zinc ion binding"/>
    <property type="evidence" value="ECO:0007669"/>
    <property type="project" value="UniProtKB-KW"/>
</dbReference>
<dbReference type="InterPro" id="IPR013087">
    <property type="entry name" value="Znf_C2H2_type"/>
</dbReference>
<evidence type="ECO:0000256" key="1">
    <source>
        <dbReference type="ARBA" id="ARBA00022723"/>
    </source>
</evidence>